<dbReference type="Pfam" id="PF04116">
    <property type="entry name" value="FA_hydroxylase"/>
    <property type="match status" value="1"/>
</dbReference>
<keyword evidence="4" id="KW-0560">Oxidoreductase</keyword>
<dbReference type="eggNOG" id="COG3000">
    <property type="taxonomic scope" value="Bacteria"/>
</dbReference>
<evidence type="ECO:0000256" key="2">
    <source>
        <dbReference type="ARBA" id="ARBA00022692"/>
    </source>
</evidence>
<dbReference type="KEGG" id="psl:Psta_1037"/>
<dbReference type="OrthoDB" id="9770329at2"/>
<evidence type="ECO:0000256" key="3">
    <source>
        <dbReference type="ARBA" id="ARBA00022989"/>
    </source>
</evidence>
<dbReference type="InterPro" id="IPR051689">
    <property type="entry name" value="Sterol_desaturase/TMEM195"/>
</dbReference>
<evidence type="ECO:0000313" key="10">
    <source>
        <dbReference type="Proteomes" id="UP000001887"/>
    </source>
</evidence>
<feature type="transmembrane region" description="Helical" evidence="7">
    <location>
        <begin position="55"/>
        <end position="80"/>
    </location>
</feature>
<evidence type="ECO:0000256" key="1">
    <source>
        <dbReference type="ARBA" id="ARBA00004127"/>
    </source>
</evidence>
<proteinExistence type="predicted"/>
<feature type="transmembrane region" description="Helical" evidence="7">
    <location>
        <begin position="157"/>
        <end position="177"/>
    </location>
</feature>
<evidence type="ECO:0000256" key="5">
    <source>
        <dbReference type="ARBA" id="ARBA00023098"/>
    </source>
</evidence>
<keyword evidence="10" id="KW-1185">Reference proteome</keyword>
<comment type="subcellular location">
    <subcellularLocation>
        <location evidence="1">Endomembrane system</location>
        <topology evidence="1">Multi-pass membrane protein</topology>
    </subcellularLocation>
</comment>
<dbReference type="GO" id="GO:0008610">
    <property type="term" value="P:lipid biosynthetic process"/>
    <property type="evidence" value="ECO:0007669"/>
    <property type="project" value="InterPro"/>
</dbReference>
<dbReference type="GO" id="GO:0050479">
    <property type="term" value="F:glyceryl-ether monooxygenase activity"/>
    <property type="evidence" value="ECO:0007669"/>
    <property type="project" value="TreeGrafter"/>
</dbReference>
<name>D2R8A4_PIRSD</name>
<dbReference type="GO" id="GO:0012505">
    <property type="term" value="C:endomembrane system"/>
    <property type="evidence" value="ECO:0007669"/>
    <property type="project" value="UniProtKB-SubCell"/>
</dbReference>
<dbReference type="Proteomes" id="UP000001887">
    <property type="component" value="Chromosome"/>
</dbReference>
<evidence type="ECO:0000256" key="6">
    <source>
        <dbReference type="ARBA" id="ARBA00023136"/>
    </source>
</evidence>
<keyword evidence="5" id="KW-0443">Lipid metabolism</keyword>
<keyword evidence="6 7" id="KW-0472">Membrane</keyword>
<evidence type="ECO:0000256" key="4">
    <source>
        <dbReference type="ARBA" id="ARBA00023002"/>
    </source>
</evidence>
<accession>D2R8A4</accession>
<organism evidence="9 10">
    <name type="scientific">Pirellula staleyi (strain ATCC 27377 / DSM 6068 / ICPB 4128)</name>
    <name type="common">Pirella staleyi</name>
    <dbReference type="NCBI Taxonomy" id="530564"/>
    <lineage>
        <taxon>Bacteria</taxon>
        <taxon>Pseudomonadati</taxon>
        <taxon>Planctomycetota</taxon>
        <taxon>Planctomycetia</taxon>
        <taxon>Pirellulales</taxon>
        <taxon>Pirellulaceae</taxon>
        <taxon>Pirellula</taxon>
    </lineage>
</organism>
<dbReference type="EMBL" id="CP001848">
    <property type="protein sequence ID" value="ADB15721.1"/>
    <property type="molecule type" value="Genomic_DNA"/>
</dbReference>
<sequence length="272" mass="30475">MFTAALLAQTSPQALEAPLRLGTLCALIVILYLAELLVPLRPPTAQTPWRMGRNLLLMLLSTLAVRLIVPISLIAAATWAETRQIGLFHLVAWPQSLELALTVVLLDLAMYAQHVASHYVPILWRLHSVHHCDAEMDFSTGVRFHPGEILFSLGVKLGLVLLLGASAWSVLVFELLLSSSALATHARIALPQSIDRSLRWIIVTPKMHEIHHSQEIAETNSNYGFFLAIWDRLFRTYITTPAEPLVIGLKTTATKMPHESLWRLLLWPIIRE</sequence>
<feature type="transmembrane region" description="Helical" evidence="7">
    <location>
        <begin position="17"/>
        <end position="34"/>
    </location>
</feature>
<dbReference type="STRING" id="530564.Psta_1037"/>
<dbReference type="AlphaFoldDB" id="D2R8A4"/>
<protein>
    <submittedName>
        <fullName evidence="9">Fatty acid hydroxylase</fullName>
    </submittedName>
</protein>
<feature type="domain" description="Fatty acid hydroxylase" evidence="8">
    <location>
        <begin position="100"/>
        <end position="236"/>
    </location>
</feature>
<dbReference type="GO" id="GO:0006643">
    <property type="term" value="P:membrane lipid metabolic process"/>
    <property type="evidence" value="ECO:0007669"/>
    <property type="project" value="TreeGrafter"/>
</dbReference>
<reference evidence="9 10" key="1">
    <citation type="journal article" date="2009" name="Stand. Genomic Sci.">
        <title>Complete genome sequence of Pirellula staleyi type strain (ATCC 27377).</title>
        <authorList>
            <person name="Clum A."/>
            <person name="Tindall B.J."/>
            <person name="Sikorski J."/>
            <person name="Ivanova N."/>
            <person name="Mavrommatis K."/>
            <person name="Lucas S."/>
            <person name="Glavina del Rio T."/>
            <person name="Nolan M."/>
            <person name="Chen F."/>
            <person name="Tice H."/>
            <person name="Pitluck S."/>
            <person name="Cheng J.F."/>
            <person name="Chertkov O."/>
            <person name="Brettin T."/>
            <person name="Han C."/>
            <person name="Detter J.C."/>
            <person name="Kuske C."/>
            <person name="Bruce D."/>
            <person name="Goodwin L."/>
            <person name="Ovchinikova G."/>
            <person name="Pati A."/>
            <person name="Mikhailova N."/>
            <person name="Chen A."/>
            <person name="Palaniappan K."/>
            <person name="Land M."/>
            <person name="Hauser L."/>
            <person name="Chang Y.J."/>
            <person name="Jeffries C.D."/>
            <person name="Chain P."/>
            <person name="Rohde M."/>
            <person name="Goker M."/>
            <person name="Bristow J."/>
            <person name="Eisen J.A."/>
            <person name="Markowitz V."/>
            <person name="Hugenholtz P."/>
            <person name="Kyrpides N.C."/>
            <person name="Klenk H.P."/>
            <person name="Lapidus A."/>
        </authorList>
    </citation>
    <scope>NUCLEOTIDE SEQUENCE [LARGE SCALE GENOMIC DNA]</scope>
    <source>
        <strain evidence="10">ATCC 27377 / DSM 6068 / ICPB 4128</strain>
    </source>
</reference>
<dbReference type="GO" id="GO:0016020">
    <property type="term" value="C:membrane"/>
    <property type="evidence" value="ECO:0007669"/>
    <property type="project" value="GOC"/>
</dbReference>
<dbReference type="InterPro" id="IPR006694">
    <property type="entry name" value="Fatty_acid_hydroxylase"/>
</dbReference>
<evidence type="ECO:0000313" key="9">
    <source>
        <dbReference type="EMBL" id="ADB15721.1"/>
    </source>
</evidence>
<keyword evidence="3 7" id="KW-1133">Transmembrane helix</keyword>
<dbReference type="GO" id="GO:0005506">
    <property type="term" value="F:iron ion binding"/>
    <property type="evidence" value="ECO:0007669"/>
    <property type="project" value="InterPro"/>
</dbReference>
<keyword evidence="2 7" id="KW-0812">Transmembrane</keyword>
<dbReference type="HOGENOM" id="CLU_033631_0_1_0"/>
<evidence type="ECO:0000259" key="8">
    <source>
        <dbReference type="Pfam" id="PF04116"/>
    </source>
</evidence>
<gene>
    <name evidence="9" type="ordered locus">Psta_1037</name>
</gene>
<dbReference type="PANTHER" id="PTHR21624">
    <property type="entry name" value="STEROL DESATURASE-RELATED PROTEIN"/>
    <property type="match status" value="1"/>
</dbReference>
<evidence type="ECO:0000256" key="7">
    <source>
        <dbReference type="SAM" id="Phobius"/>
    </source>
</evidence>
<dbReference type="PANTHER" id="PTHR21624:SF1">
    <property type="entry name" value="ALKYLGLYCEROL MONOOXYGENASE"/>
    <property type="match status" value="1"/>
</dbReference>